<keyword evidence="4" id="KW-1185">Reference proteome</keyword>
<protein>
    <recommendedName>
        <fullName evidence="2">Ribonuclease H1 N-terminal domain-containing protein</fullName>
    </recommendedName>
</protein>
<comment type="caution">
    <text evidence="3">The sequence shown here is derived from an EMBL/GenBank/DDBJ whole genome shotgun (WGS) entry which is preliminary data.</text>
</comment>
<dbReference type="Gene3D" id="3.40.970.10">
    <property type="entry name" value="Ribonuclease H1, N-terminal domain"/>
    <property type="match status" value="1"/>
</dbReference>
<evidence type="ECO:0000313" key="3">
    <source>
        <dbReference type="EMBL" id="PPQ96297.1"/>
    </source>
</evidence>
<dbReference type="InterPro" id="IPR009027">
    <property type="entry name" value="Ribosomal_bL9/RNase_H1_N"/>
</dbReference>
<feature type="region of interest" description="Disordered" evidence="1">
    <location>
        <begin position="57"/>
        <end position="116"/>
    </location>
</feature>
<accession>A0A409XZU2</accession>
<dbReference type="InterPro" id="IPR011320">
    <property type="entry name" value="RNase_H1_N"/>
</dbReference>
<dbReference type="STRING" id="231916.A0A409XZU2"/>
<feature type="region of interest" description="Disordered" evidence="1">
    <location>
        <begin position="1"/>
        <end position="35"/>
    </location>
</feature>
<dbReference type="EMBL" id="NHYE01001382">
    <property type="protein sequence ID" value="PPQ96297.1"/>
    <property type="molecule type" value="Genomic_DNA"/>
</dbReference>
<dbReference type="OrthoDB" id="2675575at2759"/>
<organism evidence="3 4">
    <name type="scientific">Gymnopilus dilepis</name>
    <dbReference type="NCBI Taxonomy" id="231916"/>
    <lineage>
        <taxon>Eukaryota</taxon>
        <taxon>Fungi</taxon>
        <taxon>Dikarya</taxon>
        <taxon>Basidiomycota</taxon>
        <taxon>Agaricomycotina</taxon>
        <taxon>Agaricomycetes</taxon>
        <taxon>Agaricomycetidae</taxon>
        <taxon>Agaricales</taxon>
        <taxon>Agaricineae</taxon>
        <taxon>Hymenogastraceae</taxon>
        <taxon>Gymnopilus</taxon>
    </lineage>
</organism>
<dbReference type="InParanoid" id="A0A409XZU2"/>
<proteinExistence type="predicted"/>
<feature type="domain" description="Ribonuclease H1 N-terminal" evidence="2">
    <location>
        <begin position="237"/>
        <end position="277"/>
    </location>
</feature>
<evidence type="ECO:0000313" key="4">
    <source>
        <dbReference type="Proteomes" id="UP000284706"/>
    </source>
</evidence>
<gene>
    <name evidence="3" type="ORF">CVT26_005633</name>
</gene>
<dbReference type="Pfam" id="PF01693">
    <property type="entry name" value="Cauli_VI"/>
    <property type="match status" value="1"/>
</dbReference>
<name>A0A409XZU2_9AGAR</name>
<evidence type="ECO:0000259" key="2">
    <source>
        <dbReference type="Pfam" id="PF01693"/>
    </source>
</evidence>
<reference evidence="3 4" key="1">
    <citation type="journal article" date="2018" name="Evol. Lett.">
        <title>Horizontal gene cluster transfer increased hallucinogenic mushroom diversity.</title>
        <authorList>
            <person name="Reynolds H.T."/>
            <person name="Vijayakumar V."/>
            <person name="Gluck-Thaler E."/>
            <person name="Korotkin H.B."/>
            <person name="Matheny P.B."/>
            <person name="Slot J.C."/>
        </authorList>
    </citation>
    <scope>NUCLEOTIDE SEQUENCE [LARGE SCALE GENOMIC DNA]</scope>
    <source>
        <strain evidence="3 4">SRW20</strain>
    </source>
</reference>
<sequence>MMTNIRQHVAGGVQGGTLRPPTNPRVVTTTTTTARRTSTSIEVETIVRSLAYFDLSSATPTPTNLPGVIDVSDNESECASDNEVEDDGGEDAAPILDGSDTPSTPPPSYSATGPRMVKRYLPTPPSALPRFTGPVFLLATAQETGIVKTARDLEKRIAGLGKTAVWERRATYEDAVEVYNKLHAAGLLSAQPVEGGPFCNNPFEWVPEFDRPVRFRHPDLGYWPIPDDLTRPEKMYKFYLVKKGEEVGIFGSWAEASARVVGLRGMKGGAEWKRYKTWWGAFQAYKKAFYKDELSATPRIGGPFDIHVA</sequence>
<evidence type="ECO:0000256" key="1">
    <source>
        <dbReference type="SAM" id="MobiDB-lite"/>
    </source>
</evidence>
<feature type="compositionally biased region" description="Acidic residues" evidence="1">
    <location>
        <begin position="72"/>
        <end position="90"/>
    </location>
</feature>
<dbReference type="AlphaFoldDB" id="A0A409XZU2"/>
<dbReference type="SUPFAM" id="SSF55658">
    <property type="entry name" value="L9 N-domain-like"/>
    <property type="match status" value="1"/>
</dbReference>
<dbReference type="Proteomes" id="UP000284706">
    <property type="component" value="Unassembled WGS sequence"/>
</dbReference>
<feature type="compositionally biased region" description="Low complexity" evidence="1">
    <location>
        <begin position="17"/>
        <end position="35"/>
    </location>
</feature>
<dbReference type="InterPro" id="IPR037056">
    <property type="entry name" value="RNase_H1_N_sf"/>
</dbReference>